<sequence length="146" mass="15387">QGLAGALLLGATGCAAGSAPLPAQPDVSSPSRLPASFFLCHVWGFYPEDVTVTWLRDGRVLTDATRSAPQRNPDRTFNLTAVYIFTPIESDSGSIFSCRVSHAALAQPLQEEFPLAVTGEPGLEGLEHRDTGIPISITLLQGVSPG</sequence>
<feature type="domain" description="Ig-like" evidence="3">
    <location>
        <begin position="20"/>
        <end position="114"/>
    </location>
</feature>
<protein>
    <recommendedName>
        <fullName evidence="3">Ig-like domain-containing protein</fullName>
    </recommendedName>
</protein>
<dbReference type="SUPFAM" id="SSF48726">
    <property type="entry name" value="Immunoglobulin"/>
    <property type="match status" value="1"/>
</dbReference>
<name>A0A8C3FAS9_CHRPI</name>
<evidence type="ECO:0000256" key="1">
    <source>
        <dbReference type="ARBA" id="ARBA00023319"/>
    </source>
</evidence>
<reference evidence="4" key="2">
    <citation type="submission" date="2025-09" db="UniProtKB">
        <authorList>
            <consortium name="Ensembl"/>
        </authorList>
    </citation>
    <scope>IDENTIFICATION</scope>
</reference>
<evidence type="ECO:0000259" key="3">
    <source>
        <dbReference type="PROSITE" id="PS50835"/>
    </source>
</evidence>
<dbReference type="PROSITE" id="PS00290">
    <property type="entry name" value="IG_MHC"/>
    <property type="match status" value="1"/>
</dbReference>
<accession>A0A8C3FAS9</accession>
<dbReference type="InterPro" id="IPR036179">
    <property type="entry name" value="Ig-like_dom_sf"/>
</dbReference>
<dbReference type="InterPro" id="IPR050380">
    <property type="entry name" value="Immune_Resp_Modulators"/>
</dbReference>
<feature type="chain" id="PRO_5034064079" description="Ig-like domain-containing protein" evidence="2">
    <location>
        <begin position="18"/>
        <end position="146"/>
    </location>
</feature>
<evidence type="ECO:0000313" key="4">
    <source>
        <dbReference type="Ensembl" id="ENSCPBP00000005219.1"/>
    </source>
</evidence>
<dbReference type="PANTHER" id="PTHR23411">
    <property type="entry name" value="TAPASIN"/>
    <property type="match status" value="1"/>
</dbReference>
<feature type="signal peptide" evidence="2">
    <location>
        <begin position="1"/>
        <end position="17"/>
    </location>
</feature>
<dbReference type="InterPro" id="IPR003006">
    <property type="entry name" value="Ig/MHC_CS"/>
</dbReference>
<dbReference type="GeneTree" id="ENSGT00950000185048"/>
<dbReference type="Proteomes" id="UP000694380">
    <property type="component" value="Unplaced"/>
</dbReference>
<keyword evidence="2" id="KW-0732">Signal</keyword>
<dbReference type="InterPro" id="IPR013783">
    <property type="entry name" value="Ig-like_fold"/>
</dbReference>
<dbReference type="PROSITE" id="PS50835">
    <property type="entry name" value="IG_LIKE"/>
    <property type="match status" value="1"/>
</dbReference>
<dbReference type="OMA" id="RDMLWEL"/>
<dbReference type="InterPro" id="IPR003597">
    <property type="entry name" value="Ig_C1-set"/>
</dbReference>
<evidence type="ECO:0000313" key="5">
    <source>
        <dbReference type="Proteomes" id="UP000694380"/>
    </source>
</evidence>
<keyword evidence="1" id="KW-0393">Immunoglobulin domain</keyword>
<dbReference type="InterPro" id="IPR007110">
    <property type="entry name" value="Ig-like_dom"/>
</dbReference>
<reference evidence="4" key="1">
    <citation type="submission" date="2025-08" db="UniProtKB">
        <authorList>
            <consortium name="Ensembl"/>
        </authorList>
    </citation>
    <scope>IDENTIFICATION</scope>
</reference>
<dbReference type="Pfam" id="PF07654">
    <property type="entry name" value="C1-set"/>
    <property type="match status" value="1"/>
</dbReference>
<dbReference type="Ensembl" id="ENSCPBT00000006358.1">
    <property type="protein sequence ID" value="ENSCPBP00000005219.1"/>
    <property type="gene ID" value="ENSCPBG00000004201.1"/>
</dbReference>
<organism evidence="4 5">
    <name type="scientific">Chrysemys picta bellii</name>
    <name type="common">Western painted turtle</name>
    <name type="synonym">Emys bellii</name>
    <dbReference type="NCBI Taxonomy" id="8478"/>
    <lineage>
        <taxon>Eukaryota</taxon>
        <taxon>Metazoa</taxon>
        <taxon>Chordata</taxon>
        <taxon>Craniata</taxon>
        <taxon>Vertebrata</taxon>
        <taxon>Euteleostomi</taxon>
        <taxon>Archelosauria</taxon>
        <taxon>Testudinata</taxon>
        <taxon>Testudines</taxon>
        <taxon>Cryptodira</taxon>
        <taxon>Durocryptodira</taxon>
        <taxon>Testudinoidea</taxon>
        <taxon>Emydidae</taxon>
        <taxon>Chrysemys</taxon>
    </lineage>
</organism>
<dbReference type="SMART" id="SM00407">
    <property type="entry name" value="IGc1"/>
    <property type="match status" value="1"/>
</dbReference>
<dbReference type="AlphaFoldDB" id="A0A8C3FAS9"/>
<dbReference type="Gene3D" id="2.60.40.10">
    <property type="entry name" value="Immunoglobulins"/>
    <property type="match status" value="1"/>
</dbReference>
<keyword evidence="5" id="KW-1185">Reference proteome</keyword>
<dbReference type="CDD" id="cd00098">
    <property type="entry name" value="IgC1"/>
    <property type="match status" value="1"/>
</dbReference>
<proteinExistence type="predicted"/>
<evidence type="ECO:0000256" key="2">
    <source>
        <dbReference type="SAM" id="SignalP"/>
    </source>
</evidence>